<proteinExistence type="inferred from homology"/>
<dbReference type="PANTHER" id="PTHR11739">
    <property type="entry name" value="CITRATE SYNTHASE"/>
    <property type="match status" value="1"/>
</dbReference>
<comment type="similarity">
    <text evidence="2 5">Belongs to the citrate synthase family.</text>
</comment>
<dbReference type="PRINTS" id="PR00143">
    <property type="entry name" value="CITRTSNTHASE"/>
</dbReference>
<dbReference type="OrthoDB" id="9800864at2"/>
<organism evidence="7 8">
    <name type="scientific">Gordonia bronchialis (strain ATCC 25592 / DSM 43247 / BCRC 13721 / JCM 3198 / KCTC 3076 / NBRC 16047 / NCTC 10667)</name>
    <name type="common">Rhodococcus bronchialis</name>
    <dbReference type="NCBI Taxonomy" id="526226"/>
    <lineage>
        <taxon>Bacteria</taxon>
        <taxon>Bacillati</taxon>
        <taxon>Actinomycetota</taxon>
        <taxon>Actinomycetes</taxon>
        <taxon>Mycobacteriales</taxon>
        <taxon>Gordoniaceae</taxon>
        <taxon>Gordonia</taxon>
    </lineage>
</organism>
<evidence type="ECO:0000256" key="5">
    <source>
        <dbReference type="PIRNR" id="PIRNR001369"/>
    </source>
</evidence>
<keyword evidence="8" id="KW-1185">Reference proteome</keyword>
<evidence type="ECO:0000313" key="8">
    <source>
        <dbReference type="Proteomes" id="UP000001219"/>
    </source>
</evidence>
<feature type="active site" evidence="6">
    <location>
        <position position="272"/>
    </location>
</feature>
<accession>D0LF58</accession>
<evidence type="ECO:0000256" key="1">
    <source>
        <dbReference type="ARBA" id="ARBA00005163"/>
    </source>
</evidence>
<dbReference type="UniPathway" id="UPA00223"/>
<evidence type="ECO:0000256" key="3">
    <source>
        <dbReference type="ARBA" id="ARBA00022679"/>
    </source>
</evidence>
<reference evidence="8" key="1">
    <citation type="submission" date="2009-10" db="EMBL/GenBank/DDBJ databases">
        <title>The complete chromosome of Gordonia bronchialis DSM 43247.</title>
        <authorList>
            <consortium name="US DOE Joint Genome Institute (JGI-PGF)"/>
            <person name="Lucas S."/>
            <person name="Copeland A."/>
            <person name="Lapidus A."/>
            <person name="Glavina del Rio T."/>
            <person name="Dalin E."/>
            <person name="Tice H."/>
            <person name="Bruce D."/>
            <person name="Goodwin L."/>
            <person name="Pitluck S."/>
            <person name="Kyrpides N."/>
            <person name="Mavromatis K."/>
            <person name="Ivanova N."/>
            <person name="Ovchinnikova G."/>
            <person name="Saunders E."/>
            <person name="Brettin T."/>
            <person name="Detter J.C."/>
            <person name="Han C."/>
            <person name="Larimer F."/>
            <person name="Land M."/>
            <person name="Hauser L."/>
            <person name="Markowitz V."/>
            <person name="Cheng J.-F."/>
            <person name="Hugenholtz P."/>
            <person name="Woyke T."/>
            <person name="Wu D."/>
            <person name="Jando M."/>
            <person name="Schneider S."/>
            <person name="Goeker M."/>
            <person name="Klenk H.-P."/>
            <person name="Eisen J.A."/>
        </authorList>
    </citation>
    <scope>NUCLEOTIDE SEQUENCE [LARGE SCALE GENOMIC DNA]</scope>
    <source>
        <strain evidence="8">ATCC 25592 / DSM 43247 / BCRC 13721 / JCM 3198 / KCTC 3076 / NBRC 16047 / NCTC 10667</strain>
    </source>
</reference>
<dbReference type="InterPro" id="IPR002020">
    <property type="entry name" value="Citrate_synthase"/>
</dbReference>
<reference evidence="7 8" key="2">
    <citation type="journal article" date="2010" name="Stand. Genomic Sci.">
        <title>Complete genome sequence of Gordonia bronchialis type strain (3410).</title>
        <authorList>
            <person name="Ivanova N."/>
            <person name="Sikorski J."/>
            <person name="Jando M."/>
            <person name="Lapidus A."/>
            <person name="Nolan M."/>
            <person name="Lucas S."/>
            <person name="Del Rio T.G."/>
            <person name="Tice H."/>
            <person name="Copeland A."/>
            <person name="Cheng J.F."/>
            <person name="Chen F."/>
            <person name="Bruce D."/>
            <person name="Goodwin L."/>
            <person name="Pitluck S."/>
            <person name="Mavromatis K."/>
            <person name="Ovchinnikova G."/>
            <person name="Pati A."/>
            <person name="Chen A."/>
            <person name="Palaniappan K."/>
            <person name="Land M."/>
            <person name="Hauser L."/>
            <person name="Chang Y.J."/>
            <person name="Jeffries C.D."/>
            <person name="Chain P."/>
            <person name="Saunders E."/>
            <person name="Han C."/>
            <person name="Detter J.C."/>
            <person name="Brettin T."/>
            <person name="Rohde M."/>
            <person name="Goker M."/>
            <person name="Bristow J."/>
            <person name="Eisen J.A."/>
            <person name="Markowitz V."/>
            <person name="Hugenholtz P."/>
            <person name="Klenk H.P."/>
            <person name="Kyrpides N.C."/>
        </authorList>
    </citation>
    <scope>NUCLEOTIDE SEQUENCE [LARGE SCALE GENOMIC DNA]</scope>
    <source>
        <strain evidence="8">ATCC 25592 / DSM 43247 / BCRC 13721 / JCM 3198 / KCTC 3076 / NBRC 16047 / NCTC 10667</strain>
    </source>
</reference>
<dbReference type="GO" id="GO:0036440">
    <property type="term" value="F:citrate synthase activity"/>
    <property type="evidence" value="ECO:0007669"/>
    <property type="project" value="UniProtKB-EC"/>
</dbReference>
<dbReference type="Pfam" id="PF00285">
    <property type="entry name" value="Citrate_synt"/>
    <property type="match status" value="1"/>
</dbReference>
<dbReference type="RefSeq" id="WP_012835266.1">
    <property type="nucleotide sequence ID" value="NC_013441.1"/>
</dbReference>
<keyword evidence="3 5" id="KW-0808">Transferase</keyword>
<evidence type="ECO:0000256" key="2">
    <source>
        <dbReference type="ARBA" id="ARBA00010566"/>
    </source>
</evidence>
<dbReference type="Gene3D" id="1.10.230.10">
    <property type="entry name" value="Cytochrome P450-Terp, domain 2"/>
    <property type="match status" value="1"/>
</dbReference>
<comment type="pathway">
    <text evidence="1">Carbohydrate metabolism; tricarboxylic acid cycle.</text>
</comment>
<protein>
    <recommendedName>
        <fullName evidence="5">Citrate synthase</fullName>
    </recommendedName>
</protein>
<name>D0LF58_GORB4</name>
<comment type="catalytic activity">
    <reaction evidence="4">
        <text>oxaloacetate + acetyl-CoA + H2O = citrate + CoA + H(+)</text>
        <dbReference type="Rhea" id="RHEA:16845"/>
        <dbReference type="ChEBI" id="CHEBI:15377"/>
        <dbReference type="ChEBI" id="CHEBI:15378"/>
        <dbReference type="ChEBI" id="CHEBI:16452"/>
        <dbReference type="ChEBI" id="CHEBI:16947"/>
        <dbReference type="ChEBI" id="CHEBI:57287"/>
        <dbReference type="ChEBI" id="CHEBI:57288"/>
        <dbReference type="EC" id="2.3.3.16"/>
    </reaction>
</comment>
<dbReference type="InterPro" id="IPR016142">
    <property type="entry name" value="Citrate_synth-like_lrg_a-sub"/>
</dbReference>
<feature type="active site" evidence="6">
    <location>
        <position position="325"/>
    </location>
</feature>
<dbReference type="KEGG" id="gbr:Gbro_3561"/>
<evidence type="ECO:0000256" key="4">
    <source>
        <dbReference type="ARBA" id="ARBA00049288"/>
    </source>
</evidence>
<gene>
    <name evidence="7" type="ordered locus">Gbro_3561</name>
</gene>
<keyword evidence="7" id="KW-0012">Acyltransferase</keyword>
<dbReference type="HOGENOM" id="CLU_025068_2_1_11"/>
<dbReference type="Gene3D" id="1.10.580.10">
    <property type="entry name" value="Citrate Synthase, domain 1"/>
    <property type="match status" value="1"/>
</dbReference>
<dbReference type="InterPro" id="IPR024176">
    <property type="entry name" value="Citrate_synthase_bac-typ"/>
</dbReference>
<dbReference type="InterPro" id="IPR016143">
    <property type="entry name" value="Citrate_synth-like_sm_a-sub"/>
</dbReference>
<dbReference type="EMBL" id="CP001802">
    <property type="protein sequence ID" value="ACY22753.1"/>
    <property type="molecule type" value="Genomic_DNA"/>
</dbReference>
<dbReference type="GO" id="GO:0005829">
    <property type="term" value="C:cytosol"/>
    <property type="evidence" value="ECO:0007669"/>
    <property type="project" value="TreeGrafter"/>
</dbReference>
<dbReference type="STRING" id="526226.Gbro_3561"/>
<dbReference type="PANTHER" id="PTHR11739:SF23">
    <property type="entry name" value="CITRATE SYNTHASE 2-RELATED"/>
    <property type="match status" value="1"/>
</dbReference>
<dbReference type="GO" id="GO:0006099">
    <property type="term" value="P:tricarboxylic acid cycle"/>
    <property type="evidence" value="ECO:0007669"/>
    <property type="project" value="UniProtKB-UniPathway"/>
</dbReference>
<dbReference type="InterPro" id="IPR036969">
    <property type="entry name" value="Citrate_synthase_sf"/>
</dbReference>
<dbReference type="PIRSF" id="PIRSF001369">
    <property type="entry name" value="Citrate_synth"/>
    <property type="match status" value="1"/>
</dbReference>
<dbReference type="AlphaFoldDB" id="D0LF58"/>
<dbReference type="GO" id="GO:0005975">
    <property type="term" value="P:carbohydrate metabolic process"/>
    <property type="evidence" value="ECO:0007669"/>
    <property type="project" value="TreeGrafter"/>
</dbReference>
<dbReference type="SUPFAM" id="SSF48256">
    <property type="entry name" value="Citrate synthase"/>
    <property type="match status" value="1"/>
</dbReference>
<dbReference type="Proteomes" id="UP000001219">
    <property type="component" value="Chromosome"/>
</dbReference>
<evidence type="ECO:0000256" key="6">
    <source>
        <dbReference type="PIRSR" id="PIRSR001369-1"/>
    </source>
</evidence>
<sequence>MTPVADSINGAVEVPRGLKGVVVADTAVGDVRGTEGFYHYRQYSAVELATTRPFEDVWRLMIDKTLPTDLAERGAFCDEVRPLRAIPTATAGVLPAIARASDPLTGLRTALSLVGAERGFRPVYDLDHTARRSDALLTAAVTPTILTSLYRLRNGLDAVAPRDDLDYAANYLWMLTGTEPDPGRARALEHYLVSTVDHGFNASTFTARVIASTGADLSACIVGAIGALSGPLHGGAPSRALDLLDEIGSIDNARPVVVPKVQRGERIMGFGHPVYVTDDPRSIMLGDVARHLGGELADLATGVERTVVDVLAELKPGRHLYANVEYYAAVVMSLCGVPREMFTPTFASSRVIGWTANVLEQAEDSKIIRPSARYVGPPPPQPVSELP</sequence>
<evidence type="ECO:0000313" key="7">
    <source>
        <dbReference type="EMBL" id="ACY22753.1"/>
    </source>
</evidence>
<dbReference type="eggNOG" id="COG0372">
    <property type="taxonomic scope" value="Bacteria"/>
</dbReference>